<sequence>MNNDKPKNKSTVKSVRMDSVLAHRVASYAVAEGTKEADAIRRLIEKGLACEALSVYATPVGQLIRDVIAAEFSLMRDDMDARNDALEDRVARVCSRGTKASLQAAAQLNDLSRIMVPAWREVPAEELWKHYSSMGGAMQAGRAYRDVRNGD</sequence>
<gene>
    <name evidence="1" type="ORF">QUW28_06130</name>
</gene>
<comment type="caution">
    <text evidence="1">The sequence shown here is derived from an EMBL/GenBank/DDBJ whole genome shotgun (WGS) entry which is preliminary data.</text>
</comment>
<reference evidence="2" key="1">
    <citation type="submission" date="2023-06" db="EMBL/GenBank/DDBJ databases">
        <title>Identification and characterization of horizontal gene transfer across gut microbiota members of farm animals based on homology search.</title>
        <authorList>
            <person name="Zeman M."/>
            <person name="Kubasova T."/>
            <person name="Jahodarova E."/>
            <person name="Nykrynova M."/>
            <person name="Rychlik I."/>
        </authorList>
    </citation>
    <scope>NUCLEOTIDE SEQUENCE [LARGE SCALE GENOMIC DNA]</scope>
    <source>
        <strain evidence="2">154_Feed</strain>
    </source>
</reference>
<dbReference type="RefSeq" id="WP_289545144.1">
    <property type="nucleotide sequence ID" value="NZ_JAUDDZ010000007.1"/>
</dbReference>
<dbReference type="Proteomes" id="UP001529421">
    <property type="component" value="Unassembled WGS sequence"/>
</dbReference>
<accession>A0ABT7V997</accession>
<evidence type="ECO:0000313" key="2">
    <source>
        <dbReference type="Proteomes" id="UP001529421"/>
    </source>
</evidence>
<keyword evidence="2" id="KW-1185">Reference proteome</keyword>
<protein>
    <submittedName>
        <fullName evidence="1">Uncharacterized protein</fullName>
    </submittedName>
</protein>
<organism evidence="1 2">
    <name type="scientific">Enorma phocaeensis</name>
    <dbReference type="NCBI Taxonomy" id="1871019"/>
    <lineage>
        <taxon>Bacteria</taxon>
        <taxon>Bacillati</taxon>
        <taxon>Actinomycetota</taxon>
        <taxon>Coriobacteriia</taxon>
        <taxon>Coriobacteriales</taxon>
        <taxon>Coriobacteriaceae</taxon>
        <taxon>Enorma</taxon>
    </lineage>
</organism>
<evidence type="ECO:0000313" key="1">
    <source>
        <dbReference type="EMBL" id="MDM8275076.1"/>
    </source>
</evidence>
<name>A0ABT7V997_9ACTN</name>
<dbReference type="EMBL" id="JAUDDZ010000007">
    <property type="protein sequence ID" value="MDM8275076.1"/>
    <property type="molecule type" value="Genomic_DNA"/>
</dbReference>
<proteinExistence type="predicted"/>